<dbReference type="PANTHER" id="PTHR24186:SF46">
    <property type="entry name" value="PROTEIN ACCELERATED CELL DEATH 6-LIKE"/>
    <property type="match status" value="1"/>
</dbReference>
<keyword evidence="12" id="KW-1185">Reference proteome</keyword>
<feature type="domain" description="PGG" evidence="10">
    <location>
        <begin position="472"/>
        <end position="504"/>
    </location>
</feature>
<dbReference type="EMBL" id="JACBKZ010000013">
    <property type="protein sequence ID" value="KAF5935706.1"/>
    <property type="molecule type" value="Genomic_DNA"/>
</dbReference>
<comment type="caution">
    <text evidence="11">The sequence shown here is derived from an EMBL/GenBank/DDBJ whole genome shotgun (WGS) entry which is preliminary data.</text>
</comment>
<feature type="region of interest" description="Disordered" evidence="8">
    <location>
        <begin position="13"/>
        <end position="34"/>
    </location>
</feature>
<gene>
    <name evidence="11" type="ORF">HYC85_026835</name>
</gene>
<evidence type="ECO:0000256" key="6">
    <source>
        <dbReference type="ARBA" id="ARBA00023136"/>
    </source>
</evidence>
<protein>
    <recommendedName>
        <fullName evidence="10">PGG domain-containing protein</fullName>
    </recommendedName>
</protein>
<evidence type="ECO:0000256" key="2">
    <source>
        <dbReference type="ARBA" id="ARBA00022692"/>
    </source>
</evidence>
<accession>A0A7J7G8Q2</accession>
<feature type="transmembrane region" description="Helical" evidence="9">
    <location>
        <begin position="480"/>
        <end position="502"/>
    </location>
</feature>
<dbReference type="Gene3D" id="1.25.40.20">
    <property type="entry name" value="Ankyrin repeat-containing domain"/>
    <property type="match status" value="2"/>
</dbReference>
<evidence type="ECO:0000256" key="5">
    <source>
        <dbReference type="ARBA" id="ARBA00023043"/>
    </source>
</evidence>
<evidence type="ECO:0000259" key="10">
    <source>
        <dbReference type="Pfam" id="PF13962"/>
    </source>
</evidence>
<dbReference type="PROSITE" id="PS50297">
    <property type="entry name" value="ANK_REP_REGION"/>
    <property type="match status" value="3"/>
</dbReference>
<evidence type="ECO:0000256" key="3">
    <source>
        <dbReference type="ARBA" id="ARBA00022737"/>
    </source>
</evidence>
<dbReference type="InterPro" id="IPR002110">
    <property type="entry name" value="Ankyrin_rpt"/>
</dbReference>
<evidence type="ECO:0000313" key="12">
    <source>
        <dbReference type="Proteomes" id="UP000593564"/>
    </source>
</evidence>
<dbReference type="PANTHER" id="PTHR24186">
    <property type="entry name" value="PROTEIN PHOSPHATASE 1 REGULATORY SUBUNIT"/>
    <property type="match status" value="1"/>
</dbReference>
<feature type="transmembrane region" description="Helical" evidence="9">
    <location>
        <begin position="601"/>
        <end position="622"/>
    </location>
</feature>
<evidence type="ECO:0000256" key="7">
    <source>
        <dbReference type="PROSITE-ProRule" id="PRU00023"/>
    </source>
</evidence>
<dbReference type="AlphaFoldDB" id="A0A7J7G8Q2"/>
<dbReference type="InterPro" id="IPR036770">
    <property type="entry name" value="Ankyrin_rpt-contain_sf"/>
</dbReference>
<evidence type="ECO:0000256" key="9">
    <source>
        <dbReference type="SAM" id="Phobius"/>
    </source>
</evidence>
<feature type="transmembrane region" description="Helical" evidence="9">
    <location>
        <begin position="569"/>
        <end position="595"/>
    </location>
</feature>
<keyword evidence="2 9" id="KW-0812">Transmembrane</keyword>
<dbReference type="Pfam" id="PF13962">
    <property type="entry name" value="PGG"/>
    <property type="match status" value="2"/>
</dbReference>
<feature type="compositionally biased region" description="Basic and acidic residues" evidence="8">
    <location>
        <begin position="21"/>
        <end position="31"/>
    </location>
</feature>
<dbReference type="SMART" id="SM00248">
    <property type="entry name" value="ANK"/>
    <property type="match status" value="9"/>
</dbReference>
<organism evidence="11 12">
    <name type="scientific">Camellia sinensis</name>
    <name type="common">Tea plant</name>
    <name type="synonym">Thea sinensis</name>
    <dbReference type="NCBI Taxonomy" id="4442"/>
    <lineage>
        <taxon>Eukaryota</taxon>
        <taxon>Viridiplantae</taxon>
        <taxon>Streptophyta</taxon>
        <taxon>Embryophyta</taxon>
        <taxon>Tracheophyta</taxon>
        <taxon>Spermatophyta</taxon>
        <taxon>Magnoliopsida</taxon>
        <taxon>eudicotyledons</taxon>
        <taxon>Gunneridae</taxon>
        <taxon>Pentapetalae</taxon>
        <taxon>asterids</taxon>
        <taxon>Ericales</taxon>
        <taxon>Theaceae</taxon>
        <taxon>Camellia</taxon>
    </lineage>
</organism>
<keyword evidence="3" id="KW-0677">Repeat</keyword>
<evidence type="ECO:0000256" key="8">
    <source>
        <dbReference type="SAM" id="MobiDB-lite"/>
    </source>
</evidence>
<feature type="repeat" description="ANK" evidence="7">
    <location>
        <begin position="210"/>
        <end position="242"/>
    </location>
</feature>
<evidence type="ECO:0000313" key="11">
    <source>
        <dbReference type="EMBL" id="KAF5935706.1"/>
    </source>
</evidence>
<dbReference type="InterPro" id="IPR026961">
    <property type="entry name" value="PGG_dom"/>
</dbReference>
<dbReference type="Proteomes" id="UP000593564">
    <property type="component" value="Unassembled WGS sequence"/>
</dbReference>
<keyword evidence="5 7" id="KW-0040">ANK repeat</keyword>
<reference evidence="12" key="1">
    <citation type="journal article" date="2020" name="Nat. Commun.">
        <title>Genome assembly of wild tea tree DASZ reveals pedigree and selection history of tea varieties.</title>
        <authorList>
            <person name="Zhang W."/>
            <person name="Zhang Y."/>
            <person name="Qiu H."/>
            <person name="Guo Y."/>
            <person name="Wan H."/>
            <person name="Zhang X."/>
            <person name="Scossa F."/>
            <person name="Alseekh S."/>
            <person name="Zhang Q."/>
            <person name="Wang P."/>
            <person name="Xu L."/>
            <person name="Schmidt M.H."/>
            <person name="Jia X."/>
            <person name="Li D."/>
            <person name="Zhu A."/>
            <person name="Guo F."/>
            <person name="Chen W."/>
            <person name="Ni D."/>
            <person name="Usadel B."/>
            <person name="Fernie A.R."/>
            <person name="Wen W."/>
        </authorList>
    </citation>
    <scope>NUCLEOTIDE SEQUENCE [LARGE SCALE GENOMIC DNA]</scope>
    <source>
        <strain evidence="12">cv. G240</strain>
    </source>
</reference>
<feature type="repeat" description="ANK" evidence="7">
    <location>
        <begin position="386"/>
        <end position="419"/>
    </location>
</feature>
<dbReference type="Pfam" id="PF00023">
    <property type="entry name" value="Ank"/>
    <property type="match status" value="1"/>
</dbReference>
<feature type="transmembrane region" description="Helical" evidence="9">
    <location>
        <begin position="534"/>
        <end position="557"/>
    </location>
</feature>
<dbReference type="PROSITE" id="PS50088">
    <property type="entry name" value="ANK_REPEAT"/>
    <property type="match status" value="5"/>
</dbReference>
<dbReference type="GO" id="GO:0005886">
    <property type="term" value="C:plasma membrane"/>
    <property type="evidence" value="ECO:0007669"/>
    <property type="project" value="TreeGrafter"/>
</dbReference>
<sequence>MQGMPIHLLAHLKVDQNTTTRHTETAPDQHKQKSKLINQRVTRGMAHQHEESQDNNYGMFVAKYMNPEIYRAAKAGDINRFEGAIEDREASPLNQVSPQEDTVLHIAAYSGHVPLVELILTHRFDLFSKKNSSGNLPIHAAASSGHLSTVKSLLGFRQRDDSEEWRESVLKDVNKNKETALHVALKNRHEEVAAFLFNLCPSVSSYPNKEGKSPLYMAAEAGFLDLVNLMTAETVEVVVMDNSMSSSETRSVVHAALRGRNKDVLEAILEREQRFAELKDEDGTTALSYAILAGYLEGVHHLLEKFTVTAYQRDESGNFPIHVASSEGQVDVIREILKHCPDAMELLGKQERNILHVAAKNGKVGVVNYILKTPELGKLLNQIDEDGNTPLHLAAVDGHNRSVHALAWDKRVNVNLRNHGGKTALDVVEELMETEVSLTQRITWLILQPSATRKTIRPELKPESPASATKEYRDNMVNTLLLVSILVTTVTFSAGFTLPGGYNNSFSAGLTLPGGYNNSYPHEGMATLVTRLSFQIFLISNTIALYSSIIAAVNLFWAQFSDTKLVTGALNISGPLLGVSLVMMSVAFTTGVYLVVSDLNWLANIVVVMGSVSLFILLSRALPLFPGYIQLLLCQPPWLMQFVTKLYVGHQKRF</sequence>
<feature type="repeat" description="ANK" evidence="7">
    <location>
        <begin position="316"/>
        <end position="339"/>
    </location>
</feature>
<dbReference type="SUPFAM" id="SSF48403">
    <property type="entry name" value="Ankyrin repeat"/>
    <property type="match status" value="1"/>
</dbReference>
<keyword evidence="6 9" id="KW-0472">Membrane</keyword>
<feature type="domain" description="PGG" evidence="10">
    <location>
        <begin position="505"/>
        <end position="595"/>
    </location>
</feature>
<comment type="subcellular location">
    <subcellularLocation>
        <location evidence="1">Membrane</location>
        <topology evidence="1">Multi-pass membrane protein</topology>
    </subcellularLocation>
</comment>
<keyword evidence="4 9" id="KW-1133">Transmembrane helix</keyword>
<name>A0A7J7G8Q2_CAMSI</name>
<dbReference type="Pfam" id="PF12796">
    <property type="entry name" value="Ank_2"/>
    <property type="match status" value="4"/>
</dbReference>
<proteinExistence type="predicted"/>
<evidence type="ECO:0000256" key="1">
    <source>
        <dbReference type="ARBA" id="ARBA00004141"/>
    </source>
</evidence>
<reference evidence="11 12" key="2">
    <citation type="submission" date="2020-07" db="EMBL/GenBank/DDBJ databases">
        <title>Genome assembly of wild tea tree DASZ reveals pedigree and selection history of tea varieties.</title>
        <authorList>
            <person name="Zhang W."/>
        </authorList>
    </citation>
    <scope>NUCLEOTIDE SEQUENCE [LARGE SCALE GENOMIC DNA]</scope>
    <source>
        <strain evidence="12">cv. G240</strain>
        <tissue evidence="11">Leaf</tissue>
    </source>
</reference>
<feature type="repeat" description="ANK" evidence="7">
    <location>
        <begin position="99"/>
        <end position="131"/>
    </location>
</feature>
<feature type="repeat" description="ANK" evidence="7">
    <location>
        <begin position="133"/>
        <end position="154"/>
    </location>
</feature>
<evidence type="ECO:0000256" key="4">
    <source>
        <dbReference type="ARBA" id="ARBA00022989"/>
    </source>
</evidence>